<dbReference type="PATRIC" id="fig|1212489.4.peg.1708"/>
<comment type="caution">
    <text evidence="2">The sequence shown here is derived from an EMBL/GenBank/DDBJ whole genome shotgun (WGS) entry which is preliminary data.</text>
</comment>
<feature type="transmembrane region" description="Helical" evidence="1">
    <location>
        <begin position="48"/>
        <end position="67"/>
    </location>
</feature>
<keyword evidence="1" id="KW-0812">Transmembrane</keyword>
<evidence type="ECO:0000313" key="3">
    <source>
        <dbReference type="Proteomes" id="UP000054736"/>
    </source>
</evidence>
<reference evidence="2 3" key="1">
    <citation type="submission" date="2015-11" db="EMBL/GenBank/DDBJ databases">
        <title>Genomic analysis of 38 Legionella species identifies large and diverse effector repertoires.</title>
        <authorList>
            <person name="Burstein D."/>
            <person name="Amaro F."/>
            <person name="Zusman T."/>
            <person name="Lifshitz Z."/>
            <person name="Cohen O."/>
            <person name="Gilbert J.A."/>
            <person name="Pupko T."/>
            <person name="Shuman H.A."/>
            <person name="Segal G."/>
        </authorList>
    </citation>
    <scope>NUCLEOTIDE SEQUENCE [LARGE SCALE GENOMIC DNA]</scope>
    <source>
        <strain evidence="2 3">ATCC 700990</strain>
    </source>
</reference>
<gene>
    <name evidence="2" type="ORF">Ldro_1617</name>
</gene>
<organism evidence="2 3">
    <name type="scientific">Legionella drozanskii LLAP-1</name>
    <dbReference type="NCBI Taxonomy" id="1212489"/>
    <lineage>
        <taxon>Bacteria</taxon>
        <taxon>Pseudomonadati</taxon>
        <taxon>Pseudomonadota</taxon>
        <taxon>Gammaproteobacteria</taxon>
        <taxon>Legionellales</taxon>
        <taxon>Legionellaceae</taxon>
        <taxon>Legionella</taxon>
    </lineage>
</organism>
<evidence type="ECO:0000313" key="2">
    <source>
        <dbReference type="EMBL" id="KTC87998.1"/>
    </source>
</evidence>
<name>A0A0W0SXB0_9GAMM</name>
<keyword evidence="1" id="KW-0472">Membrane</keyword>
<protein>
    <submittedName>
        <fullName evidence="2">Uncharacterized protein</fullName>
    </submittedName>
</protein>
<dbReference type="STRING" id="1212489.Ldro_1617"/>
<evidence type="ECO:0000256" key="1">
    <source>
        <dbReference type="SAM" id="Phobius"/>
    </source>
</evidence>
<proteinExistence type="predicted"/>
<sequence length="76" mass="8686">MILSFKGHYFFLKIYCQFIQAINSKKPIVCLNKSNGMVPLKSTLGHNAFFLISFLLIIIFICYKVSLPLKTALRGE</sequence>
<accession>A0A0W0SXB0</accession>
<dbReference type="Proteomes" id="UP000054736">
    <property type="component" value="Unassembled WGS sequence"/>
</dbReference>
<keyword evidence="1" id="KW-1133">Transmembrane helix</keyword>
<keyword evidence="3" id="KW-1185">Reference proteome</keyword>
<dbReference type="AlphaFoldDB" id="A0A0W0SXB0"/>
<dbReference type="EMBL" id="LNXY01000020">
    <property type="protein sequence ID" value="KTC87998.1"/>
    <property type="molecule type" value="Genomic_DNA"/>
</dbReference>